<comment type="similarity">
    <text evidence="2">Belongs to the MscS (TC 1.A.23) family.</text>
</comment>
<dbReference type="PANTHER" id="PTHR31618:SF7">
    <property type="entry name" value="MECHANOSENSITIVE ION CHANNEL PROTEIN"/>
    <property type="match status" value="1"/>
</dbReference>
<keyword evidence="3" id="KW-1133">Transmembrane helix</keyword>
<dbReference type="GO" id="GO:0006820">
    <property type="term" value="P:monoatomic anion transport"/>
    <property type="evidence" value="ECO:0007669"/>
    <property type="project" value="TreeGrafter"/>
</dbReference>
<evidence type="ECO:0008006" key="6">
    <source>
        <dbReference type="Google" id="ProtNLM"/>
    </source>
</evidence>
<dbReference type="InterPro" id="IPR016688">
    <property type="entry name" value="MscS-like_plants/fungi"/>
</dbReference>
<gene>
    <name evidence="4" type="ORF">RJ641_026713</name>
</gene>
<keyword evidence="3" id="KW-0472">Membrane</keyword>
<dbReference type="GO" id="GO:0050982">
    <property type="term" value="P:detection of mechanical stimulus"/>
    <property type="evidence" value="ECO:0007669"/>
    <property type="project" value="TreeGrafter"/>
</dbReference>
<name>A0AAN8W4T1_9MAGN</name>
<dbReference type="Proteomes" id="UP001370490">
    <property type="component" value="Unassembled WGS sequence"/>
</dbReference>
<keyword evidence="5" id="KW-1185">Reference proteome</keyword>
<organism evidence="4 5">
    <name type="scientific">Dillenia turbinata</name>
    <dbReference type="NCBI Taxonomy" id="194707"/>
    <lineage>
        <taxon>Eukaryota</taxon>
        <taxon>Viridiplantae</taxon>
        <taxon>Streptophyta</taxon>
        <taxon>Embryophyta</taxon>
        <taxon>Tracheophyta</taxon>
        <taxon>Spermatophyta</taxon>
        <taxon>Magnoliopsida</taxon>
        <taxon>eudicotyledons</taxon>
        <taxon>Gunneridae</taxon>
        <taxon>Pentapetalae</taxon>
        <taxon>Dilleniales</taxon>
        <taxon>Dilleniaceae</taxon>
        <taxon>Dillenia</taxon>
    </lineage>
</organism>
<dbReference type="GO" id="GO:0008381">
    <property type="term" value="F:mechanosensitive monoatomic ion channel activity"/>
    <property type="evidence" value="ECO:0007669"/>
    <property type="project" value="TreeGrafter"/>
</dbReference>
<evidence type="ECO:0000256" key="3">
    <source>
        <dbReference type="SAM" id="Phobius"/>
    </source>
</evidence>
<feature type="transmembrane region" description="Helical" evidence="3">
    <location>
        <begin position="125"/>
        <end position="144"/>
    </location>
</feature>
<dbReference type="GO" id="GO:0005886">
    <property type="term" value="C:plasma membrane"/>
    <property type="evidence" value="ECO:0007669"/>
    <property type="project" value="TreeGrafter"/>
</dbReference>
<accession>A0AAN8W4T1</accession>
<evidence type="ECO:0000256" key="2">
    <source>
        <dbReference type="ARBA" id="ARBA00008017"/>
    </source>
</evidence>
<dbReference type="EMBL" id="JBAMMX010000004">
    <property type="protein sequence ID" value="KAK6941336.1"/>
    <property type="molecule type" value="Genomic_DNA"/>
</dbReference>
<sequence>MASPGGEEEDDEEVYKGANLQESIFHRYEQKEEIKSEMEAKAAAYRIFENVAKPGHKYIDEEDLLHFMKKEEVDNLFSLFEGAAETKQIKKSALRNWVVKVYLERKSLAHSLDDTKTAIEELDKIVSAIVLVISIIVWLLLMGFATTQVLVFISSQLLHLVFMFGNTCKTMIVEEMNILTTVFLRYDNEKIFYPNAVLATKPINNFYRSPEMSDSVEYIDSKPQHWHPNHSITVKEIVDVNKIQMGLYLNHTIIQNYGDKSSRRSELVLELKRIFEELNIKYNLLPQEVHFSYAGYANFPIQTQK</sequence>
<evidence type="ECO:0000256" key="1">
    <source>
        <dbReference type="ARBA" id="ARBA00004141"/>
    </source>
</evidence>
<evidence type="ECO:0000313" key="4">
    <source>
        <dbReference type="EMBL" id="KAK6941336.1"/>
    </source>
</evidence>
<dbReference type="PANTHER" id="PTHR31618">
    <property type="entry name" value="MECHANOSENSITIVE ION CHANNEL PROTEIN 5"/>
    <property type="match status" value="1"/>
</dbReference>
<evidence type="ECO:0000313" key="5">
    <source>
        <dbReference type="Proteomes" id="UP001370490"/>
    </source>
</evidence>
<comment type="caution">
    <text evidence="4">The sequence shown here is derived from an EMBL/GenBank/DDBJ whole genome shotgun (WGS) entry which is preliminary data.</text>
</comment>
<dbReference type="AlphaFoldDB" id="A0AAN8W4T1"/>
<protein>
    <recommendedName>
        <fullName evidence="6">Mechanosensitive ion channel protein 10</fullName>
    </recommendedName>
</protein>
<keyword evidence="3" id="KW-0812">Transmembrane</keyword>
<reference evidence="4 5" key="1">
    <citation type="submission" date="2023-12" db="EMBL/GenBank/DDBJ databases">
        <title>A high-quality genome assembly for Dillenia turbinata (Dilleniales).</title>
        <authorList>
            <person name="Chanderbali A."/>
        </authorList>
    </citation>
    <scope>NUCLEOTIDE SEQUENCE [LARGE SCALE GENOMIC DNA]</scope>
    <source>
        <strain evidence="4">LSX21</strain>
        <tissue evidence="4">Leaf</tissue>
    </source>
</reference>
<proteinExistence type="inferred from homology"/>
<comment type="subcellular location">
    <subcellularLocation>
        <location evidence="1">Membrane</location>
        <topology evidence="1">Multi-pass membrane protein</topology>
    </subcellularLocation>
</comment>